<feature type="transmembrane region" description="Helical" evidence="1">
    <location>
        <begin position="244"/>
        <end position="265"/>
    </location>
</feature>
<dbReference type="EMBL" id="KN831965">
    <property type="protein sequence ID" value="KIO05836.1"/>
    <property type="molecule type" value="Genomic_DNA"/>
</dbReference>
<keyword evidence="3" id="KW-1185">Reference proteome</keyword>
<keyword evidence="1" id="KW-0472">Membrane</keyword>
<sequence>MPSLWDTTSFPSVVLAASLSLALLASFLVPAWRIPEFTPRQIIYAKNVFPLLLAPWASPHANAINTRSLARLVQIALSLRLPQTAILLCYVHWITIALARTLTGFLLTRSVGWAYPRLFNHWALYETSSGIGPPLVTYLLTSGTRPILDLVRGSFIKGCHWENSSRGDVFLVVCVCTILCWLDGAPWTYAMATLLSISLTIWRALFSSPLRESSHVPFGGLDQQYSNSSSPHPRRPRTTGFQTSLLVLLVIPLPYIVGFLFSFGYHPIPDIAPSSSTGIDRPVLEILILSFPRPNDAGAIPVLSRTISSYLPYVNNSSTTSLSVFTHARQAHHPSFELAKKEFRDTPVVFYTDRDLHPDDREGQYLHVAEAFRWVYERHQRDDDTSPNPPAKPAEWVMLVEDDFPLCGEWGWSGIVGVMRMLESKRTPSASMGRWGGFVGTGGSGVIIHRSVLPILTHILRIHASLHSPLPPNIPRRPPDIIIQDCLLGIDPLCPAYNPPTSSSNGGRSGNLVITSRLVMDHVGSDKSTAAGRVYSPEKWRCGWRHPFHGREEVVVVPV</sequence>
<reference evidence="3" key="2">
    <citation type="submission" date="2015-01" db="EMBL/GenBank/DDBJ databases">
        <title>Evolutionary Origins and Diversification of the Mycorrhizal Mutualists.</title>
        <authorList>
            <consortium name="DOE Joint Genome Institute"/>
            <consortium name="Mycorrhizal Genomics Consortium"/>
            <person name="Kohler A."/>
            <person name="Kuo A."/>
            <person name="Nagy L.G."/>
            <person name="Floudas D."/>
            <person name="Copeland A."/>
            <person name="Barry K.W."/>
            <person name="Cichocki N."/>
            <person name="Veneault-Fourrey C."/>
            <person name="LaButti K."/>
            <person name="Lindquist E.A."/>
            <person name="Lipzen A."/>
            <person name="Lundell T."/>
            <person name="Morin E."/>
            <person name="Murat C."/>
            <person name="Riley R."/>
            <person name="Ohm R."/>
            <person name="Sun H."/>
            <person name="Tunlid A."/>
            <person name="Henrissat B."/>
            <person name="Grigoriev I.V."/>
            <person name="Hibbett D.S."/>
            <person name="Martin F."/>
        </authorList>
    </citation>
    <scope>NUCLEOTIDE SEQUENCE [LARGE SCALE GENOMIC DNA]</scope>
    <source>
        <strain evidence="3">Marx 270</strain>
    </source>
</reference>
<proteinExistence type="predicted"/>
<evidence type="ECO:0000256" key="1">
    <source>
        <dbReference type="SAM" id="Phobius"/>
    </source>
</evidence>
<gene>
    <name evidence="2" type="ORF">M404DRAFT_25113</name>
</gene>
<dbReference type="InParanoid" id="A0A0C3PCT3"/>
<dbReference type="Proteomes" id="UP000054217">
    <property type="component" value="Unassembled WGS sequence"/>
</dbReference>
<dbReference type="OrthoDB" id="3339358at2759"/>
<accession>A0A0C3PCT3</accession>
<reference evidence="2 3" key="1">
    <citation type="submission" date="2014-04" db="EMBL/GenBank/DDBJ databases">
        <authorList>
            <consortium name="DOE Joint Genome Institute"/>
            <person name="Kuo A."/>
            <person name="Kohler A."/>
            <person name="Costa M.D."/>
            <person name="Nagy L.G."/>
            <person name="Floudas D."/>
            <person name="Copeland A."/>
            <person name="Barry K.W."/>
            <person name="Cichocki N."/>
            <person name="Veneault-Fourrey C."/>
            <person name="LaButti K."/>
            <person name="Lindquist E.A."/>
            <person name="Lipzen A."/>
            <person name="Lundell T."/>
            <person name="Morin E."/>
            <person name="Murat C."/>
            <person name="Sun H."/>
            <person name="Tunlid A."/>
            <person name="Henrissat B."/>
            <person name="Grigoriev I.V."/>
            <person name="Hibbett D.S."/>
            <person name="Martin F."/>
            <person name="Nordberg H.P."/>
            <person name="Cantor M.N."/>
            <person name="Hua S.X."/>
        </authorList>
    </citation>
    <scope>NUCLEOTIDE SEQUENCE [LARGE SCALE GENOMIC DNA]</scope>
    <source>
        <strain evidence="2 3">Marx 270</strain>
    </source>
</reference>
<evidence type="ECO:0000313" key="3">
    <source>
        <dbReference type="Proteomes" id="UP000054217"/>
    </source>
</evidence>
<dbReference type="AlphaFoldDB" id="A0A0C3PCT3"/>
<feature type="transmembrane region" description="Helical" evidence="1">
    <location>
        <begin position="12"/>
        <end position="32"/>
    </location>
</feature>
<dbReference type="HOGENOM" id="CLU_598771_0_0_1"/>
<protein>
    <submittedName>
        <fullName evidence="2">Uncharacterized protein</fullName>
    </submittedName>
</protein>
<keyword evidence="1" id="KW-0812">Transmembrane</keyword>
<evidence type="ECO:0000313" key="2">
    <source>
        <dbReference type="EMBL" id="KIO05836.1"/>
    </source>
</evidence>
<organism evidence="2 3">
    <name type="scientific">Pisolithus tinctorius Marx 270</name>
    <dbReference type="NCBI Taxonomy" id="870435"/>
    <lineage>
        <taxon>Eukaryota</taxon>
        <taxon>Fungi</taxon>
        <taxon>Dikarya</taxon>
        <taxon>Basidiomycota</taxon>
        <taxon>Agaricomycotina</taxon>
        <taxon>Agaricomycetes</taxon>
        <taxon>Agaricomycetidae</taxon>
        <taxon>Boletales</taxon>
        <taxon>Sclerodermatineae</taxon>
        <taxon>Pisolithaceae</taxon>
        <taxon>Pisolithus</taxon>
    </lineage>
</organism>
<keyword evidence="1" id="KW-1133">Transmembrane helix</keyword>
<dbReference type="STRING" id="870435.A0A0C3PCT3"/>
<name>A0A0C3PCT3_PISTI</name>